<organism evidence="2 3">
    <name type="scientific">Poseidonibacter parvus</name>
    <dbReference type="NCBI Taxonomy" id="1850254"/>
    <lineage>
        <taxon>Bacteria</taxon>
        <taxon>Pseudomonadati</taxon>
        <taxon>Campylobacterota</taxon>
        <taxon>Epsilonproteobacteria</taxon>
        <taxon>Campylobacterales</taxon>
        <taxon>Arcobacteraceae</taxon>
        <taxon>Poseidonibacter</taxon>
    </lineage>
</organism>
<proteinExistence type="predicted"/>
<dbReference type="KEGG" id="alp:LPB137_13610"/>
<dbReference type="AlphaFoldDB" id="A0A1P8KQJ5"/>
<accession>A0A1P8KQJ5</accession>
<dbReference type="STRING" id="1850254.LPB137_13610"/>
<feature type="domain" description="FlgO" evidence="1">
    <location>
        <begin position="73"/>
        <end position="198"/>
    </location>
</feature>
<evidence type="ECO:0000313" key="2">
    <source>
        <dbReference type="EMBL" id="APW66825.1"/>
    </source>
</evidence>
<sequence>MFKSISKVGVIATLMAFVISGCTYKNEITSTSVDGEVLKEYNKVQTTKQHLEIAQDKQRYVTTQDTLEGTISSLATQMMRNQKMNTHKPVLITSFVRLDEFKKTTEFGRVVSESLIDELSIRGFNIIEFRGQLAVSVNDEGEYFITRKTNKLKNKIPNTYVVVGTYSRQYGKVMLNARVIDNITGKIISSSRATYNHKRMNDCMLFKDCKPARTINIIKER</sequence>
<dbReference type="InterPro" id="IPR041215">
    <property type="entry name" value="FlgO_dom"/>
</dbReference>
<evidence type="ECO:0000313" key="3">
    <source>
        <dbReference type="Proteomes" id="UP000186074"/>
    </source>
</evidence>
<dbReference type="EMBL" id="CP019070">
    <property type="protein sequence ID" value="APW66825.1"/>
    <property type="molecule type" value="Genomic_DNA"/>
</dbReference>
<dbReference type="Proteomes" id="UP000186074">
    <property type="component" value="Chromosome"/>
</dbReference>
<protein>
    <recommendedName>
        <fullName evidence="1">FlgO domain-containing protein</fullName>
    </recommendedName>
</protein>
<gene>
    <name evidence="2" type="ORF">LPB137_13610</name>
</gene>
<dbReference type="Pfam" id="PF17680">
    <property type="entry name" value="FlgO"/>
    <property type="match status" value="1"/>
</dbReference>
<name>A0A1P8KQJ5_9BACT</name>
<dbReference type="OrthoDB" id="5343176at2"/>
<dbReference type="RefSeq" id="WP_076088997.1">
    <property type="nucleotide sequence ID" value="NZ_CP019070.1"/>
</dbReference>
<reference evidence="2 3" key="1">
    <citation type="submission" date="2017-01" db="EMBL/GenBank/DDBJ databases">
        <title>Genome sequencing of Arcobacter sp. LPB0137.</title>
        <authorList>
            <person name="Lee G.-W."/>
            <person name="Yi H."/>
        </authorList>
    </citation>
    <scope>NUCLEOTIDE SEQUENCE [LARGE SCALE GENOMIC DNA]</scope>
    <source>
        <strain evidence="2 3">LPB0137</strain>
    </source>
</reference>
<dbReference type="PROSITE" id="PS51257">
    <property type="entry name" value="PROKAR_LIPOPROTEIN"/>
    <property type="match status" value="1"/>
</dbReference>
<keyword evidence="3" id="KW-1185">Reference proteome</keyword>
<evidence type="ECO:0000259" key="1">
    <source>
        <dbReference type="Pfam" id="PF17680"/>
    </source>
</evidence>